<feature type="coiled-coil region" evidence="1">
    <location>
        <begin position="2449"/>
        <end position="2610"/>
    </location>
</feature>
<gene>
    <name evidence="4" type="ORF">GDO78_022896</name>
</gene>
<feature type="coiled-coil region" evidence="1">
    <location>
        <begin position="3662"/>
        <end position="3689"/>
    </location>
</feature>
<organism evidence="4 5">
    <name type="scientific">Eleutherodactylus coqui</name>
    <name type="common">Puerto Rican coqui</name>
    <dbReference type="NCBI Taxonomy" id="57060"/>
    <lineage>
        <taxon>Eukaryota</taxon>
        <taxon>Metazoa</taxon>
        <taxon>Chordata</taxon>
        <taxon>Craniata</taxon>
        <taxon>Vertebrata</taxon>
        <taxon>Euteleostomi</taxon>
        <taxon>Amphibia</taxon>
        <taxon>Batrachia</taxon>
        <taxon>Anura</taxon>
        <taxon>Neobatrachia</taxon>
        <taxon>Hyloidea</taxon>
        <taxon>Eleutherodactylidae</taxon>
        <taxon>Eleutherodactylinae</taxon>
        <taxon>Eleutherodactylus</taxon>
        <taxon>Eleutherodactylus</taxon>
    </lineage>
</organism>
<keyword evidence="1" id="KW-0175">Coiled coil</keyword>
<evidence type="ECO:0000256" key="2">
    <source>
        <dbReference type="SAM" id="MobiDB-lite"/>
    </source>
</evidence>
<name>A0A8J6EP66_ELECQ</name>
<feature type="transmembrane region" description="Helical" evidence="3">
    <location>
        <begin position="4519"/>
        <end position="4539"/>
    </location>
</feature>
<feature type="coiled-coil region" evidence="1">
    <location>
        <begin position="3998"/>
        <end position="4057"/>
    </location>
</feature>
<feature type="coiled-coil region" evidence="1">
    <location>
        <begin position="770"/>
        <end position="849"/>
    </location>
</feature>
<feature type="coiled-coil region" evidence="1">
    <location>
        <begin position="3270"/>
        <end position="3430"/>
    </location>
</feature>
<feature type="coiled-coil region" evidence="1">
    <location>
        <begin position="2232"/>
        <end position="2297"/>
    </location>
</feature>
<comment type="caution">
    <text evidence="4">The sequence shown here is derived from an EMBL/GenBank/DDBJ whole genome shotgun (WGS) entry which is preliminary data.</text>
</comment>
<feature type="coiled-coil region" evidence="1">
    <location>
        <begin position="683"/>
        <end position="724"/>
    </location>
</feature>
<feature type="coiled-coil region" evidence="1">
    <location>
        <begin position="4393"/>
        <end position="4455"/>
    </location>
</feature>
<dbReference type="EMBL" id="WNTK01000022">
    <property type="protein sequence ID" value="KAG9473183.1"/>
    <property type="molecule type" value="Genomic_DNA"/>
</dbReference>
<feature type="coiled-coil region" evidence="1">
    <location>
        <begin position="3730"/>
        <end position="3757"/>
    </location>
</feature>
<feature type="coiled-coil region" evidence="1">
    <location>
        <begin position="2075"/>
        <end position="2197"/>
    </location>
</feature>
<feature type="coiled-coil region" evidence="1">
    <location>
        <begin position="1329"/>
        <end position="1370"/>
    </location>
</feature>
<protein>
    <recommendedName>
        <fullName evidence="6">Golgin subfamily B member 1-like</fullName>
    </recommendedName>
</protein>
<feature type="coiled-coil region" evidence="1">
    <location>
        <begin position="331"/>
        <end position="394"/>
    </location>
</feature>
<keyword evidence="3" id="KW-0812">Transmembrane</keyword>
<dbReference type="InterPro" id="IPR026202">
    <property type="entry name" value="GOLGB1"/>
</dbReference>
<feature type="region of interest" description="Disordered" evidence="2">
    <location>
        <begin position="1"/>
        <end position="30"/>
    </location>
</feature>
<feature type="coiled-coil region" evidence="1">
    <location>
        <begin position="3173"/>
        <end position="3235"/>
    </location>
</feature>
<feature type="coiled-coil region" evidence="1">
    <location>
        <begin position="479"/>
        <end position="554"/>
    </location>
</feature>
<feature type="compositionally biased region" description="Basic and acidic residues" evidence="2">
    <location>
        <begin position="52"/>
        <end position="73"/>
    </location>
</feature>
<feature type="coiled-coil region" evidence="1">
    <location>
        <begin position="215"/>
        <end position="242"/>
    </location>
</feature>
<feature type="coiled-coil region" evidence="1">
    <location>
        <begin position="3459"/>
        <end position="3578"/>
    </location>
</feature>
<feature type="region of interest" description="Disordered" evidence="2">
    <location>
        <begin position="96"/>
        <end position="127"/>
    </location>
</feature>
<feature type="coiled-coil region" evidence="1">
    <location>
        <begin position="878"/>
        <end position="1039"/>
    </location>
</feature>
<evidence type="ECO:0000313" key="4">
    <source>
        <dbReference type="EMBL" id="KAG9473183.1"/>
    </source>
</evidence>
<feature type="coiled-coil region" evidence="1">
    <location>
        <begin position="2389"/>
        <end position="2423"/>
    </location>
</feature>
<accession>A0A8J6EP66</accession>
<keyword evidence="3" id="KW-0472">Membrane</keyword>
<feature type="compositionally biased region" description="Low complexity" evidence="2">
    <location>
        <begin position="12"/>
        <end position="23"/>
    </location>
</feature>
<feature type="coiled-coil region" evidence="1">
    <location>
        <begin position="3825"/>
        <end position="3944"/>
    </location>
</feature>
<feature type="coiled-coil region" evidence="1">
    <location>
        <begin position="1518"/>
        <end position="1608"/>
    </location>
</feature>
<proteinExistence type="predicted"/>
<feature type="region of interest" description="Disordered" evidence="2">
    <location>
        <begin position="52"/>
        <end position="79"/>
    </location>
</feature>
<dbReference type="OrthoDB" id="2441647at2759"/>
<dbReference type="PANTHER" id="PTHR18887">
    <property type="entry name" value="GOLGI-ASSOCIATED PROTEIN GCP360-RELATED"/>
    <property type="match status" value="1"/>
</dbReference>
<evidence type="ECO:0000256" key="3">
    <source>
        <dbReference type="SAM" id="Phobius"/>
    </source>
</evidence>
<dbReference type="Proteomes" id="UP000770717">
    <property type="component" value="Unassembled WGS sequence"/>
</dbReference>
<feature type="coiled-coil region" evidence="1">
    <location>
        <begin position="1654"/>
        <end position="1810"/>
    </location>
</feature>
<sequence>MWNWYSGDEPQASGASPANPSAGTMSVADLTEQLAQTQQLVAQLKDLIREKDNELRKKDQDLKEEKESSESKISKAKLQNKAKIASLTSQLEDLKKQLASSGAQVKRSESKKGSGDGEQENASANRGKILVLRKRVEELESQLTLKNEELKKKEGELESQRLRGSELDVMLAAKEEKLAKKEAYIKDLQLSAASSAPAEATAAEPDAKMTASDSAQDLQVLIKNLTRKVEESEEKYSLLHEQTESLKAFLNKEKSSFKEKEAMYTENIRVYQNIILEKDKEMKLLSEKHEQELFRIAAKSDSTAELHQLLKALKQKLHEDEEVLSGKNQVIDVLQKELDSKDLQIAEMTEKCRLLQSEKQNLQSKLDAEKHVMRAQLKDMMEKHETAMQALNLRHSTDLQGIKEKHEGEIQEKLVANSMSSSGELVLCSITQPSNVNGRGVMLSISCGGAADEVKLKTEEASKSEAKFLKMKAWSKSRIRELEELLKISETKQRDLSALSVRISELEGEKKDLEMKLESVADLQFINEQLLTKLVAYEEQQRILQADLEQVAKRADSQTSESGSMDDIQNPLLEWSRETNVSPDQEREDTSVMVLRMAQIEEEREAMDSGQVELEEELSAAQELGKVRTAQRKGSRGAAKMQDEFGYSDKSFEAQNLTSESGEIEEGENMGGWWPEYGSSNSGLGLRAVVEELEMERNQLQEQIMTLEERCQELEDRLQLQHRIESLQVTFDVDEETPSLPQSDNERFQTQLTQIRQQQSQEAEKHHDLVSALNDQLKGLTNRNAFLENAIVEKEQTILEVTEKLNKLNRISKSLQDKEALNKELLERLDHYEHQLEEVTRRQQASESENSALKMTNTDLTEKVSAFKDRVSAQDSSLEKLQVDLDQTNDELDRLNTSHLEKQSQLLHDLQRCEREIDVLNELLQEKHKEMSSLSANLTEYSEQITILKETIDFKDQQMSEMSGALVKMERELHHLREAQSLDVHERSTKISSLSEQLGEMESELNKAKHLNESKSKEAEELIRRINEDDITIKNLRLEIQSQAVTHNNHLAECTAQIVSLKEQMNTSVAKADETEMKYRKEVESLKLQLEAENSEKERLSVLLDEKSTQEQSFHNELKTAKEQYNKLVSEFSKKEEEIKELSDQFSEHKDRCLKLDTELSSKQEELLSLQLNLVALTQHREDLVKNLQEKTEEFQKKQDEKSEIINKLHSETEALLVQSKDLGTSLAEKETLLNSAMNSVEELERKVHGLEDQNRQVSNEKENLLIQVGQKESEIFAMTQTLKDIQKTLSEKELELSDLQNTTSSLLHEKETLHKEMEFISAQSVQNNNTTAAQLEEKTKECLSLENRLRDEQETLLKLRTRIRSLKQDLKQSRIIEQQKDEALKVQTSSYDAACEQLKQNEEKSVLLQGQVEALSQMVESRKQVLDEKETLLTSQSAQIEEMRRNLDKLQSEEQALRELNLKVTENVEKLHTALSKLQRDCDDKVAENTKMGEKVEVGSKEIERLTHERESCLLSISDLEMQRNALQSQAMQSQSAVDSLNQQLNMLMTEKEKLNSEIELLKTALSNKSDEVSVLSSHSSQQGHTILSLKDQIDLLQVEKRDLLHNVDERDALLLQKEELIQQTEMKLEGEGHYLQTISTLQNELQSSVSDCTQQRQRIEDQEQEVQQLSQQMQLLKNKSEEADLLKTQLVEHVEIISDLHSQLKNMKDNVEELTRALSNKDECLKEKVDSYANLKTQLSELEDSLDGQRKTNETLQHDIAQYKAAISEKDLTVKNSSSEAQELKEKFQSKEEQCNMLIKQVTSLEETNTRQLADFNKLTASFEEQETLHSRTEEALNAELEQNKNVISDLHKTLDELSNKVKALEQSVSEKENTVQNLQEKYASMYEQKRELTESNSHKDAEMSKLLNSASEKDAKLQMLESNVQAFASEVNLLREELVKGTSNVKNISEALKLKDDVISQHQNAEEVLRNELQSIKVEHQETTAQLQALTGEREENRALIETLQGRCTSQSQYIESLKQDVEHLNSRLLQDQQTFALDKQQICQQLESAVQDKLQLENLAQSLQVGRDDSLATLQNELIAKIAIIENYERQVKEAEACISSGAESLNLLKAENSDLQKQVSAEAEKNCALKVLIENLKLNLSELQHQSEKEVTQVNEENGKLREQNESLGNNIKVKEEALQNLRKDLHFIDKQLCTLCDKNVSEYDEFDQQFGYRSNLEELSSKLCVALDYKSNVKELKEVLEGKDREIEQKTETVLLFEKERELLLNELQKVKEQKMDNESLMEELKTAQVLQEELTSSKDDLQRTHTSLDEERTKIRDLMENVNKKDSLAQELHIQLSQQKELISTLGDQVKEKDASLMQVMESMSGEMVKFSEAKNIFSVELKNLQSDKSSCLLQISELSEKLESCEKKLQTSEQILAEKEIYLSKLSNEKDLQSEKFSKERENLKRKLQAALVIRKDLMQKIEKLEQEKQNESREEQLKNSELGKTVEDLNEKLECIRRENEDLQSDVQLAKQELVQKDAKISELCNALTEKEERLVHLQSNVAQLQQSFSEKDNLCQEYLRTVQEKEQNLHQTKSALKEKLKSLEEENIHLLENLENLKTCLEKIPGQMGSTMSPLQTSNVDLDSTSAEASFSHAENSIVHNNVHASLLCSQGNSENKGKHGLLLQSLSKSIKDFELLQKAHLDLRHSYDAKFSDCEQQKEQVNALQQQVQAQQQLLLQKESELNNKDLEVEKHKKRIENISQKLQELKELEKVTSELTAGIHEKNTELQRVNSEHLQLLNEMQLSKEEIQKLTMDIQQCQEQIHSLNSVVASKSLELEHCESEITSLQKELNAAQMMESNHMIIQQLTNERDSYLENCQVSQSEISELKQSLELKVLELLQKDTEIAASKDSLHLNLKIYEEDMERMNCQLIEYQKESDKLKSDYKQIKGELEESMLKLEKADHELSDFRTKSRDSRKDEILMTKSSMPPLDSPGHHHVVTEAKSVLENSQVEGYDSPLMCKTCSKKQTEIEDLQKQIMSNNKLIEQLNEDHERKVSEESSSKEQFQRKLQAALVSRKDLLRESKMLKQKIESLTLETEELKSSLSEVQENQLSEISLLAEKNNDLLSEKERLLLVNENLSAACESLKSTMESIVQEKEAFSFQLNSLQDSQTVELTGWKAKHGELNKEYESLLQAYENISDEIDKMRHVIEITKKEKSDVLMKYHDLQTENQGLAKQIEESDAEMDKFRTTMESKEIDIQKLQFESEKLMDAMEKTSLFEELSHENRKLSDENKRLRDICENLKTSLDSKEKENNSISVIKTTLDKLQMDMSMYKSDMEVKISELSTENETLSRTVTELEAKVQETEQCLENNERERLHVLDKLKNSDQSLKLEENTVLKLKDDISNMELEKVNLNEKVKILEDDKALLLEEIENVQEQFCKVKNERENLEMELLRVVKNNSLLSDKFKSLQAQTNTLSQQVECLRAEKNTIVREKEEHQLQVLRDLEDRIKCAQDDSRGTKTKSKELQELLKEKQQEINQLHRDSIRFQELILDLEGALKESTSQNENLKKELDLTSALLTQARNDILILDKEPVDLTGKKQLDKKHLMSSEKSVNAESNNTFSQHVNERNGIESCKLKEIEPIYQPKEVVLQNMGTENGVHKHPTNVELKALKDIIQENEQEIQKLRLESEKVSIDIQKQVTMSQHMKQIIDNKDKEISMLISSKDGEISSYLEQIQSQYRKQAADYERRLASLEAEKAKSDFEHERVSKEYQTLKVTYEKAVNDKALISSEIGAFRKSMSSLQTDRDKLSSELQTISWRNEQVLSQKDSLILSAANENTSLKEELRNALNKIDDLNAENAMLGAQLIRYREDLNQVLSLKDEQLKELLKQKLELIKNLEQQKCDLEKQSREMQSTNETLQNSVESVGLENQKLIAKVKDQEELIAALNKEKILFESRKKKYKDDLANFDEDLLGFEHNDDQLGFENDKPEENADEAYWGLFLENKQLKSQNESFGKAMAALQNNRDSLIDDFKELQWRYASELKTEKIRGDDLESQLRSLKSQIYSILKNNTLLSEPLLTIEDQITVDQLVAAMDSLCNSLTSKNLEVTSLSSECVTYAQQIDAFSKAMASLQHDRERLLQMLKEGTVVEKSNLGDASVKEVITEHELSMNFSQPDKLTQMTDLINNSASESLKLRTRIQELERLLIEAKSTPEKLEKAIAGYQFELSELRAEKNVLSTESQTLRHHLNTLLAERDRQIGELRKIPETTKHGILGEKGVERVALVGSSVATEKGDLAMEDKEQTKNEIQRYLHEIRQRDLIIQQLNTKAMESIEMNAVLSAQLKSVSQGLKDTQMRYTDLQNQYYKLQRDLQVTQVTNQNDLLPEVPPGAPQERANVLVEIDNAELSDLRKRLADAELRHYATLQEVSALSDRLAEEKAQREAAEEALQLTEQHHKRLETKSSSRDYDFSLQMESDDEREALIIDPSQNIALRTMKSCNMAVRRWLHGRSLYCSKLLASRSKSRYLFLTYLLGLHVLILMCLTGAL</sequence>
<feature type="compositionally biased region" description="Basic and acidic residues" evidence="2">
    <location>
        <begin position="106"/>
        <end position="115"/>
    </location>
</feature>
<feature type="coiled-coil region" evidence="1">
    <location>
        <begin position="2698"/>
        <end position="2874"/>
    </location>
</feature>
<feature type="coiled-coil region" evidence="1">
    <location>
        <begin position="1843"/>
        <end position="2038"/>
    </location>
</feature>
<evidence type="ECO:0000256" key="1">
    <source>
        <dbReference type="SAM" id="Coils"/>
    </source>
</evidence>
<feature type="coiled-coil region" evidence="1">
    <location>
        <begin position="1427"/>
        <end position="1471"/>
    </location>
</feature>
<feature type="coiled-coil region" evidence="1">
    <location>
        <begin position="3021"/>
        <end position="3101"/>
    </location>
</feature>
<dbReference type="GO" id="GO:0005794">
    <property type="term" value="C:Golgi apparatus"/>
    <property type="evidence" value="ECO:0007669"/>
    <property type="project" value="InterPro"/>
</dbReference>
<evidence type="ECO:0008006" key="6">
    <source>
        <dbReference type="Google" id="ProtNLM"/>
    </source>
</evidence>
<feature type="coiled-coil region" evidence="1">
    <location>
        <begin position="2900"/>
        <end position="2955"/>
    </location>
</feature>
<dbReference type="PANTHER" id="PTHR18887:SF4">
    <property type="entry name" value="GOLGIN SUBFAMILY B MEMBER 1-LIKE"/>
    <property type="match status" value="1"/>
</dbReference>
<reference evidence="4" key="1">
    <citation type="thesis" date="2020" institute="ProQuest LLC" country="789 East Eisenhower Parkway, Ann Arbor, MI, USA">
        <title>Comparative Genomics and Chromosome Evolution.</title>
        <authorList>
            <person name="Mudd A.B."/>
        </authorList>
    </citation>
    <scope>NUCLEOTIDE SEQUENCE</scope>
    <source>
        <strain evidence="4">HN-11 Male</strain>
        <tissue evidence="4">Kidney and liver</tissue>
    </source>
</reference>
<evidence type="ECO:0000313" key="5">
    <source>
        <dbReference type="Proteomes" id="UP000770717"/>
    </source>
</evidence>
<keyword evidence="5" id="KW-1185">Reference proteome</keyword>
<feature type="coiled-coil region" evidence="1">
    <location>
        <begin position="1069"/>
        <end position="1303"/>
    </location>
</feature>
<keyword evidence="3" id="KW-1133">Transmembrane helix</keyword>